<sequence length="304" mass="34832">MAPPIDVAAYQLSDKHPPDKGDTYSFPPEENLWLQCHQAILGEVESMQKALEALVERRKTTAKNEPLEAWVVDCLHTVWSGHRQYLEAHHEHEEVLVGEIAKKRFQWPKEISSTHDDLDNMFKAIHDLMVNLRSAMETQNGLEADQVLERLLEKWTGYQKELTLHIELEEATIVPLVRAYMSHNEMNMLIFKMMSNVPKNELGAIVHYTGEEHIRTVTMPYQRMPSFLWNWLLKPAVDAYRLTYVASAEAVRLGIPKHSEPMPVGLISRFFKGIMGYFSVPFSVLQKVLATLAASNPTKVLKSD</sequence>
<proteinExistence type="predicted"/>
<comment type="caution">
    <text evidence="1">The sequence shown here is derived from an EMBL/GenBank/DDBJ whole genome shotgun (WGS) entry which is preliminary data.</text>
</comment>
<dbReference type="EMBL" id="CAICTM010001150">
    <property type="protein sequence ID" value="CAB9520988.1"/>
    <property type="molecule type" value="Genomic_DNA"/>
</dbReference>
<reference evidence="1" key="1">
    <citation type="submission" date="2020-06" db="EMBL/GenBank/DDBJ databases">
        <authorList>
            <consortium name="Plant Systems Biology data submission"/>
        </authorList>
    </citation>
    <scope>NUCLEOTIDE SEQUENCE</scope>
    <source>
        <strain evidence="1">D6</strain>
    </source>
</reference>
<protein>
    <recommendedName>
        <fullName evidence="3">Hemerythrin-like domain-containing protein</fullName>
    </recommendedName>
</protein>
<keyword evidence="2" id="KW-1185">Reference proteome</keyword>
<dbReference type="OrthoDB" id="43563at2759"/>
<evidence type="ECO:0000313" key="1">
    <source>
        <dbReference type="EMBL" id="CAB9520988.1"/>
    </source>
</evidence>
<dbReference type="Gene3D" id="1.20.120.520">
    <property type="entry name" value="nmb1532 protein domain like"/>
    <property type="match status" value="1"/>
</dbReference>
<dbReference type="Proteomes" id="UP001153069">
    <property type="component" value="Unassembled WGS sequence"/>
</dbReference>
<evidence type="ECO:0008006" key="3">
    <source>
        <dbReference type="Google" id="ProtNLM"/>
    </source>
</evidence>
<accession>A0A9N8HMV2</accession>
<gene>
    <name evidence="1" type="ORF">SEMRO_1152_G246920.1</name>
</gene>
<name>A0A9N8HMV2_9STRA</name>
<organism evidence="1 2">
    <name type="scientific">Seminavis robusta</name>
    <dbReference type="NCBI Taxonomy" id="568900"/>
    <lineage>
        <taxon>Eukaryota</taxon>
        <taxon>Sar</taxon>
        <taxon>Stramenopiles</taxon>
        <taxon>Ochrophyta</taxon>
        <taxon>Bacillariophyta</taxon>
        <taxon>Bacillariophyceae</taxon>
        <taxon>Bacillariophycidae</taxon>
        <taxon>Naviculales</taxon>
        <taxon>Naviculaceae</taxon>
        <taxon>Seminavis</taxon>
    </lineage>
</organism>
<dbReference type="AlphaFoldDB" id="A0A9N8HMV2"/>
<evidence type="ECO:0000313" key="2">
    <source>
        <dbReference type="Proteomes" id="UP001153069"/>
    </source>
</evidence>